<feature type="domain" description="VWFA" evidence="1">
    <location>
        <begin position="418"/>
        <end position="592"/>
    </location>
</feature>
<organism evidence="2 3">
    <name type="scientific">Xanthocytophaga flava</name>
    <dbReference type="NCBI Taxonomy" id="3048013"/>
    <lineage>
        <taxon>Bacteria</taxon>
        <taxon>Pseudomonadati</taxon>
        <taxon>Bacteroidota</taxon>
        <taxon>Cytophagia</taxon>
        <taxon>Cytophagales</taxon>
        <taxon>Rhodocytophagaceae</taxon>
        <taxon>Xanthocytophaga</taxon>
    </lineage>
</organism>
<comment type="caution">
    <text evidence="2">The sequence shown here is derived from an EMBL/GenBank/DDBJ whole genome shotgun (WGS) entry which is preliminary data.</text>
</comment>
<dbReference type="InterPro" id="IPR036465">
    <property type="entry name" value="vWFA_dom_sf"/>
</dbReference>
<dbReference type="InterPro" id="IPR002035">
    <property type="entry name" value="VWF_A"/>
</dbReference>
<evidence type="ECO:0000313" key="3">
    <source>
        <dbReference type="Proteomes" id="UP001228581"/>
    </source>
</evidence>
<evidence type="ECO:0000259" key="1">
    <source>
        <dbReference type="PROSITE" id="PS50234"/>
    </source>
</evidence>
<gene>
    <name evidence="2" type="ORF">QNI19_21255</name>
</gene>
<dbReference type="SMART" id="SM00327">
    <property type="entry name" value="VWA"/>
    <property type="match status" value="1"/>
</dbReference>
<dbReference type="EMBL" id="JASJOT010000015">
    <property type="protein sequence ID" value="MDJ1495481.1"/>
    <property type="molecule type" value="Genomic_DNA"/>
</dbReference>
<dbReference type="RefSeq" id="WP_313999534.1">
    <property type="nucleotide sequence ID" value="NZ_JASJOT010000015.1"/>
</dbReference>
<accession>A0ABT7CP14</accession>
<name>A0ABT7CP14_9BACT</name>
<dbReference type="Pfam" id="PF13519">
    <property type="entry name" value="VWA_2"/>
    <property type="match status" value="1"/>
</dbReference>
<dbReference type="InterPro" id="IPR051173">
    <property type="entry name" value="Ca_channel_alpha-2/delta"/>
</dbReference>
<keyword evidence="3" id="KW-1185">Reference proteome</keyword>
<proteinExistence type="predicted"/>
<dbReference type="PANTHER" id="PTHR10166">
    <property type="entry name" value="VOLTAGE-DEPENDENT CALCIUM CHANNEL SUBUNIT ALPHA-2/DELTA-RELATED"/>
    <property type="match status" value="1"/>
</dbReference>
<sequence>MKYYFENQFAKKQTPIKLIVQVLFFLLTHFMSQAQSKISPRNQAVDALNGYVQYTNETIHALWPIYEELMNFNLQLNYYSEEKSKFLSFQNEDYWNKSSYYEVIPAEIYQKCMTGHSALSEADRRVLNQRLLVLKETIDRIQLSRDSIWHFVQEKVYLQRTNIVWAYRQLGLLEKLFNQYDQAKDNLYATVQQVYLTHYKPTNTNHRIVAMADKFQPAIHWCKLILDDLDNEETSKISFYVQELETLIENYKTHQDENLQGLYRFGSSNGLDPYWRYERVVRNLEAIVSRCHSFLTSEWRENNYKPYSKAYYYYNNDIINKYNRYGLGLIRSYNDFIELADGKGVQKEAEIPDYYIQNKSIKLDVSTTVLLHQVEEPHQYKVFYPKTNKLDDKPAISIKPEPDKKTADETLEGYADNHLVFLLDVSGSMNSHEKLPLLKEAFSYLLTLTRPEDKVAIVSYSGDARIELNTVSATERKKIESKLDKLKSEGGTNIRRGVSLAYQLANEHFIKNGNNRIILASDGEFGLDKATEAIIQENLNRGIVLTVFLFGQTKNEHVIEQLQRLASLGKGNFQEITPENAKQTLLKEAQSIKKW</sequence>
<evidence type="ECO:0000313" key="2">
    <source>
        <dbReference type="EMBL" id="MDJ1495481.1"/>
    </source>
</evidence>
<dbReference type="PANTHER" id="PTHR10166:SF37">
    <property type="entry name" value="STOLID, ISOFORM H"/>
    <property type="match status" value="1"/>
</dbReference>
<dbReference type="PROSITE" id="PS50234">
    <property type="entry name" value="VWFA"/>
    <property type="match status" value="1"/>
</dbReference>
<protein>
    <submittedName>
        <fullName evidence="2">VWA domain-containing protein</fullName>
    </submittedName>
</protein>
<dbReference type="SUPFAM" id="SSF53300">
    <property type="entry name" value="vWA-like"/>
    <property type="match status" value="1"/>
</dbReference>
<dbReference type="Proteomes" id="UP001228581">
    <property type="component" value="Unassembled WGS sequence"/>
</dbReference>
<reference evidence="2 3" key="1">
    <citation type="submission" date="2023-05" db="EMBL/GenBank/DDBJ databases">
        <authorList>
            <person name="Zhang X."/>
        </authorList>
    </citation>
    <scope>NUCLEOTIDE SEQUENCE [LARGE SCALE GENOMIC DNA]</scope>
    <source>
        <strain evidence="2 3">DM2B3-1</strain>
    </source>
</reference>
<dbReference type="Gene3D" id="3.40.50.410">
    <property type="entry name" value="von Willebrand factor, type A domain"/>
    <property type="match status" value="1"/>
</dbReference>